<organism evidence="1 2">
    <name type="scientific">Desulfobacter postgatei</name>
    <dbReference type="NCBI Taxonomy" id="2293"/>
    <lineage>
        <taxon>Bacteria</taxon>
        <taxon>Pseudomonadati</taxon>
        <taxon>Thermodesulfobacteriota</taxon>
        <taxon>Desulfobacteria</taxon>
        <taxon>Desulfobacterales</taxon>
        <taxon>Desulfobacteraceae</taxon>
        <taxon>Desulfobacter</taxon>
    </lineage>
</organism>
<name>A0A2G6MRG5_9BACT</name>
<accession>A0A2G6MRG5</accession>
<dbReference type="Proteomes" id="UP000231203">
    <property type="component" value="Unassembled WGS sequence"/>
</dbReference>
<gene>
    <name evidence="1" type="ORF">CSA25_04690</name>
</gene>
<evidence type="ECO:0000313" key="2">
    <source>
        <dbReference type="Proteomes" id="UP000231203"/>
    </source>
</evidence>
<protein>
    <submittedName>
        <fullName evidence="1">Uncharacterized protein</fullName>
    </submittedName>
</protein>
<evidence type="ECO:0000313" key="1">
    <source>
        <dbReference type="EMBL" id="PIE62552.1"/>
    </source>
</evidence>
<proteinExistence type="predicted"/>
<comment type="caution">
    <text evidence="1">The sequence shown here is derived from an EMBL/GenBank/DDBJ whole genome shotgun (WGS) entry which is preliminary data.</text>
</comment>
<dbReference type="EMBL" id="PDTI01000039">
    <property type="protein sequence ID" value="PIE62552.1"/>
    <property type="molecule type" value="Genomic_DNA"/>
</dbReference>
<reference evidence="1 2" key="1">
    <citation type="submission" date="2017-10" db="EMBL/GenBank/DDBJ databases">
        <title>Novel microbial diversity and functional potential in the marine mammal oral microbiome.</title>
        <authorList>
            <person name="Dudek N.K."/>
            <person name="Sun C.L."/>
            <person name="Burstein D."/>
            <person name="Kantor R.S."/>
            <person name="Aliaga Goltsman D.S."/>
            <person name="Bik E.M."/>
            <person name="Thomas B.C."/>
            <person name="Banfield J.F."/>
            <person name="Relman D.A."/>
        </authorList>
    </citation>
    <scope>NUCLEOTIDE SEQUENCE [LARGE SCALE GENOMIC DNA]</scope>
    <source>
        <strain evidence="1">DOLJORAL78_47_202</strain>
    </source>
</reference>
<sequence>MRDLKEAGAKLATQTWCEPLVGLTERAKYPRQTVTKCQFLCWKINLIFANTPMHAVKLIFRFEFEKISIPQQPVE</sequence>
<dbReference type="AlphaFoldDB" id="A0A2G6MRG5"/>